<comment type="caution">
    <text evidence="10">The sequence shown here is derived from an EMBL/GenBank/DDBJ whole genome shotgun (WGS) entry which is preliminary data.</text>
</comment>
<evidence type="ECO:0000256" key="5">
    <source>
        <dbReference type="ARBA" id="ARBA00023136"/>
    </source>
</evidence>
<gene>
    <name evidence="10" type="ORF">GCM10010844_43790</name>
</gene>
<name>A0ABQ2FRN8_9DEIO</name>
<protein>
    <submittedName>
        <fullName evidence="10">ABC transporter permease</fullName>
    </submittedName>
</protein>
<evidence type="ECO:0000259" key="8">
    <source>
        <dbReference type="Pfam" id="PF02687"/>
    </source>
</evidence>
<sequence>MRPAERWHLAARGLSRRPVRTLLTLLGVVISVTSMILFLSLGQGLKGQFREELRSAGPDVQVARPAPLSLLPLPNLPRSVVAAVTANAAELGVTGVTPVVAQIKQALDPTQSAVYYGLPAREGLQALFPQVRVARGRLLQASDEGQAVAVLGAVAARNQQLGVGDEFMITRRARVRVIGVLEPQQTLTDTFTFLPLTGAQRALGLGDQLSFVALRLRDPERAPEVAAQLRRITHLDVRTREDVLWSFSALLGRADLLSLVLSLVSLGVGALGVANTMLMAVHERTREFGVLRAMGARPGFVGQLVIAEGLLLAVVGWSAGALLSMPGVWAINHLTQRVAGLDGAAFSPQLLGLSLGLSLLLGLLSGLWPAYRAGRTSIAEALGQC</sequence>
<feature type="domain" description="ABC3 transporter permease C-terminal" evidence="8">
    <location>
        <begin position="260"/>
        <end position="377"/>
    </location>
</feature>
<feature type="transmembrane region" description="Helical" evidence="7">
    <location>
        <begin position="351"/>
        <end position="371"/>
    </location>
</feature>
<comment type="similarity">
    <text evidence="6">Belongs to the ABC-4 integral membrane protein family.</text>
</comment>
<evidence type="ECO:0000313" key="11">
    <source>
        <dbReference type="Proteomes" id="UP000604341"/>
    </source>
</evidence>
<dbReference type="InterPro" id="IPR003838">
    <property type="entry name" value="ABC3_permease_C"/>
</dbReference>
<evidence type="ECO:0000313" key="10">
    <source>
        <dbReference type="EMBL" id="GGL20139.1"/>
    </source>
</evidence>
<dbReference type="EMBL" id="BMPE01000037">
    <property type="protein sequence ID" value="GGL20139.1"/>
    <property type="molecule type" value="Genomic_DNA"/>
</dbReference>
<dbReference type="Pfam" id="PF02687">
    <property type="entry name" value="FtsX"/>
    <property type="match status" value="1"/>
</dbReference>
<dbReference type="PANTHER" id="PTHR30572">
    <property type="entry name" value="MEMBRANE COMPONENT OF TRANSPORTER-RELATED"/>
    <property type="match status" value="1"/>
</dbReference>
<evidence type="ECO:0000256" key="4">
    <source>
        <dbReference type="ARBA" id="ARBA00022989"/>
    </source>
</evidence>
<accession>A0ABQ2FRN8</accession>
<reference evidence="11" key="1">
    <citation type="journal article" date="2019" name="Int. J. Syst. Evol. Microbiol.">
        <title>The Global Catalogue of Microorganisms (GCM) 10K type strain sequencing project: providing services to taxonomists for standard genome sequencing and annotation.</title>
        <authorList>
            <consortium name="The Broad Institute Genomics Platform"/>
            <consortium name="The Broad Institute Genome Sequencing Center for Infectious Disease"/>
            <person name="Wu L."/>
            <person name="Ma J."/>
        </authorList>
    </citation>
    <scope>NUCLEOTIDE SEQUENCE [LARGE SCALE GENOMIC DNA]</scope>
    <source>
        <strain evidence="11">JCM 19173</strain>
    </source>
</reference>
<evidence type="ECO:0000259" key="9">
    <source>
        <dbReference type="Pfam" id="PF12704"/>
    </source>
</evidence>
<keyword evidence="5 7" id="KW-0472">Membrane</keyword>
<keyword evidence="11" id="KW-1185">Reference proteome</keyword>
<evidence type="ECO:0000256" key="6">
    <source>
        <dbReference type="ARBA" id="ARBA00038076"/>
    </source>
</evidence>
<evidence type="ECO:0000256" key="2">
    <source>
        <dbReference type="ARBA" id="ARBA00022475"/>
    </source>
</evidence>
<dbReference type="RefSeq" id="WP_189071093.1">
    <property type="nucleotide sequence ID" value="NZ_BMPE01000037.1"/>
</dbReference>
<organism evidence="10 11">
    <name type="scientific">Deinococcus radiotolerans</name>
    <dbReference type="NCBI Taxonomy" id="1309407"/>
    <lineage>
        <taxon>Bacteria</taxon>
        <taxon>Thermotogati</taxon>
        <taxon>Deinococcota</taxon>
        <taxon>Deinococci</taxon>
        <taxon>Deinococcales</taxon>
        <taxon>Deinococcaceae</taxon>
        <taxon>Deinococcus</taxon>
    </lineage>
</organism>
<dbReference type="InterPro" id="IPR025857">
    <property type="entry name" value="MacB_PCD"/>
</dbReference>
<evidence type="ECO:0000256" key="3">
    <source>
        <dbReference type="ARBA" id="ARBA00022692"/>
    </source>
</evidence>
<feature type="domain" description="MacB-like periplasmic core" evidence="9">
    <location>
        <begin position="21"/>
        <end position="231"/>
    </location>
</feature>
<proteinExistence type="inferred from homology"/>
<keyword evidence="3 7" id="KW-0812">Transmembrane</keyword>
<dbReference type="Proteomes" id="UP000604341">
    <property type="component" value="Unassembled WGS sequence"/>
</dbReference>
<feature type="transmembrane region" description="Helical" evidence="7">
    <location>
        <begin position="301"/>
        <end position="331"/>
    </location>
</feature>
<feature type="transmembrane region" description="Helical" evidence="7">
    <location>
        <begin position="256"/>
        <end position="281"/>
    </location>
</feature>
<dbReference type="Pfam" id="PF12704">
    <property type="entry name" value="MacB_PCD"/>
    <property type="match status" value="1"/>
</dbReference>
<comment type="subcellular location">
    <subcellularLocation>
        <location evidence="1">Cell membrane</location>
        <topology evidence="1">Multi-pass membrane protein</topology>
    </subcellularLocation>
</comment>
<evidence type="ECO:0000256" key="7">
    <source>
        <dbReference type="SAM" id="Phobius"/>
    </source>
</evidence>
<dbReference type="PANTHER" id="PTHR30572:SF4">
    <property type="entry name" value="ABC TRANSPORTER PERMEASE YTRF"/>
    <property type="match status" value="1"/>
</dbReference>
<keyword evidence="2" id="KW-1003">Cell membrane</keyword>
<keyword evidence="4 7" id="KW-1133">Transmembrane helix</keyword>
<evidence type="ECO:0000256" key="1">
    <source>
        <dbReference type="ARBA" id="ARBA00004651"/>
    </source>
</evidence>
<dbReference type="InterPro" id="IPR050250">
    <property type="entry name" value="Macrolide_Exporter_MacB"/>
</dbReference>
<feature type="transmembrane region" description="Helical" evidence="7">
    <location>
        <begin position="21"/>
        <end position="41"/>
    </location>
</feature>